<reference evidence="5" key="1">
    <citation type="journal article" date="2019" name="Int. J. Syst. Evol. Microbiol.">
        <title>The Global Catalogue of Microorganisms (GCM) 10K type strain sequencing project: providing services to taxonomists for standard genome sequencing and annotation.</title>
        <authorList>
            <consortium name="The Broad Institute Genomics Platform"/>
            <consortium name="The Broad Institute Genome Sequencing Center for Infectious Disease"/>
            <person name="Wu L."/>
            <person name="Ma J."/>
        </authorList>
    </citation>
    <scope>NUCLEOTIDE SEQUENCE [LARGE SCALE GENOMIC DNA]</scope>
    <source>
        <strain evidence="5">NCAIM B.01391</strain>
    </source>
</reference>
<dbReference type="InterPro" id="IPR001647">
    <property type="entry name" value="HTH_TetR"/>
</dbReference>
<dbReference type="RefSeq" id="WP_377796335.1">
    <property type="nucleotide sequence ID" value="NZ_JBHSLW010000006.1"/>
</dbReference>
<feature type="domain" description="HTH tetR-type" evidence="3">
    <location>
        <begin position="8"/>
        <end position="68"/>
    </location>
</feature>
<keyword evidence="1 2" id="KW-0238">DNA-binding</keyword>
<evidence type="ECO:0000256" key="2">
    <source>
        <dbReference type="PROSITE-ProRule" id="PRU00335"/>
    </source>
</evidence>
<dbReference type="PROSITE" id="PS50977">
    <property type="entry name" value="HTH_TETR_2"/>
    <property type="match status" value="1"/>
</dbReference>
<dbReference type="Proteomes" id="UP001596053">
    <property type="component" value="Unassembled WGS sequence"/>
</dbReference>
<name>A0ABW0IPA5_9HYPH</name>
<dbReference type="InterPro" id="IPR009057">
    <property type="entry name" value="Homeodomain-like_sf"/>
</dbReference>
<dbReference type="Pfam" id="PF00440">
    <property type="entry name" value="TetR_N"/>
    <property type="match status" value="1"/>
</dbReference>
<dbReference type="EMBL" id="JBHSLW010000006">
    <property type="protein sequence ID" value="MFC5418883.1"/>
    <property type="molecule type" value="Genomic_DNA"/>
</dbReference>
<proteinExistence type="predicted"/>
<protein>
    <submittedName>
        <fullName evidence="4">TetR/AcrR family transcriptional regulator</fullName>
    </submittedName>
</protein>
<evidence type="ECO:0000259" key="3">
    <source>
        <dbReference type="PROSITE" id="PS50977"/>
    </source>
</evidence>
<evidence type="ECO:0000313" key="5">
    <source>
        <dbReference type="Proteomes" id="UP001596053"/>
    </source>
</evidence>
<evidence type="ECO:0000256" key="1">
    <source>
        <dbReference type="ARBA" id="ARBA00023125"/>
    </source>
</evidence>
<feature type="DNA-binding region" description="H-T-H motif" evidence="2">
    <location>
        <begin position="31"/>
        <end position="50"/>
    </location>
</feature>
<sequence length="187" mass="20677">MTSPLPLRFRRSDWLALGLTALAEHGPAGLTIEALCRRAGKTKGSFYAHFPAIEAYLAALAGHWRETHTHRLMQEVDKGGPAPDRLIALDRMALALDVRIEQGMRRLAQLDPGVAATCAEVDRERVGYLEKLHGESGRFTPPEALALARVEYAAFIGFQQLDLGLSPQQLHDCYGTFMRLLVRSKGD</sequence>
<dbReference type="SUPFAM" id="SSF46689">
    <property type="entry name" value="Homeodomain-like"/>
    <property type="match status" value="1"/>
</dbReference>
<dbReference type="Gene3D" id="1.10.357.10">
    <property type="entry name" value="Tetracycline Repressor, domain 2"/>
    <property type="match status" value="1"/>
</dbReference>
<accession>A0ABW0IPA5</accession>
<keyword evidence="5" id="KW-1185">Reference proteome</keyword>
<organism evidence="4 5">
    <name type="scientific">Bosea eneae</name>
    <dbReference type="NCBI Taxonomy" id="151454"/>
    <lineage>
        <taxon>Bacteria</taxon>
        <taxon>Pseudomonadati</taxon>
        <taxon>Pseudomonadota</taxon>
        <taxon>Alphaproteobacteria</taxon>
        <taxon>Hyphomicrobiales</taxon>
        <taxon>Boseaceae</taxon>
        <taxon>Bosea</taxon>
    </lineage>
</organism>
<comment type="caution">
    <text evidence="4">The sequence shown here is derived from an EMBL/GenBank/DDBJ whole genome shotgun (WGS) entry which is preliminary data.</text>
</comment>
<evidence type="ECO:0000313" key="4">
    <source>
        <dbReference type="EMBL" id="MFC5418883.1"/>
    </source>
</evidence>
<gene>
    <name evidence="4" type="ORF">ACFPOB_04815</name>
</gene>